<gene>
    <name evidence="1" type="ORF">rCG_61242</name>
</gene>
<protein>
    <submittedName>
        <fullName evidence="1">RCG61242</fullName>
    </submittedName>
</protein>
<dbReference type="AlphaFoldDB" id="A6KE66"/>
<dbReference type="Proteomes" id="UP000234681">
    <property type="component" value="Chromosome 15"/>
</dbReference>
<evidence type="ECO:0000313" key="1">
    <source>
        <dbReference type="EMBL" id="EDL88371.1"/>
    </source>
</evidence>
<dbReference type="EMBL" id="CH474040">
    <property type="protein sequence ID" value="EDL88371.1"/>
    <property type="molecule type" value="Genomic_DNA"/>
</dbReference>
<sequence>MQRTRTGCHSVTPKALTCKDLD</sequence>
<evidence type="ECO:0000313" key="2">
    <source>
        <dbReference type="Proteomes" id="UP000234681"/>
    </source>
</evidence>
<organism evidence="1 2">
    <name type="scientific">Rattus norvegicus</name>
    <name type="common">Rat</name>
    <dbReference type="NCBI Taxonomy" id="10116"/>
    <lineage>
        <taxon>Eukaryota</taxon>
        <taxon>Metazoa</taxon>
        <taxon>Chordata</taxon>
        <taxon>Craniata</taxon>
        <taxon>Vertebrata</taxon>
        <taxon>Euteleostomi</taxon>
        <taxon>Mammalia</taxon>
        <taxon>Eutheria</taxon>
        <taxon>Euarchontoglires</taxon>
        <taxon>Glires</taxon>
        <taxon>Rodentia</taxon>
        <taxon>Myomorpha</taxon>
        <taxon>Muroidea</taxon>
        <taxon>Muridae</taxon>
        <taxon>Murinae</taxon>
        <taxon>Rattus</taxon>
    </lineage>
</organism>
<name>A6KE66_RAT</name>
<accession>A6KE66</accession>
<proteinExistence type="predicted"/>
<reference evidence="1 2" key="1">
    <citation type="submission" date="2005-07" db="EMBL/GenBank/DDBJ databases">
        <authorList>
            <person name="Mural R.J."/>
            <person name="Li P.W."/>
            <person name="Adams M.D."/>
            <person name="Amanatides P.G."/>
            <person name="Baden-Tillson H."/>
            <person name="Barnstead M."/>
            <person name="Chin S.H."/>
            <person name="Dew I."/>
            <person name="Evans C.A."/>
            <person name="Ferriera S."/>
            <person name="Flanigan M."/>
            <person name="Fosler C."/>
            <person name="Glodek A."/>
            <person name="Gu Z."/>
            <person name="Holt R.A."/>
            <person name="Jennings D."/>
            <person name="Kraft C.L."/>
            <person name="Lu F."/>
            <person name="Nguyen T."/>
            <person name="Nusskern D.R."/>
            <person name="Pfannkoch C.M."/>
            <person name="Sitter C."/>
            <person name="Sutton G.G."/>
            <person name="Venter J.C."/>
            <person name="Wang Z."/>
            <person name="Woodage T."/>
            <person name="Zheng X.H."/>
            <person name="Zhong F."/>
        </authorList>
    </citation>
    <scope>NUCLEOTIDE SEQUENCE [LARGE SCALE GENOMIC DNA]</scope>
    <source>
        <strain>BN</strain>
        <strain evidence="2">Sprague-Dawley</strain>
    </source>
</reference>